<evidence type="ECO:0000313" key="2">
    <source>
        <dbReference type="Proteomes" id="UP001327093"/>
    </source>
</evidence>
<dbReference type="Proteomes" id="UP001327093">
    <property type="component" value="Unassembled WGS sequence"/>
</dbReference>
<dbReference type="RefSeq" id="WP_324268742.1">
    <property type="nucleotide sequence ID" value="NZ_JAWLNX010000027.1"/>
</dbReference>
<accession>A0ABU6AIB4</accession>
<evidence type="ECO:0000313" key="1">
    <source>
        <dbReference type="EMBL" id="MEB3371303.1"/>
    </source>
</evidence>
<protein>
    <submittedName>
        <fullName evidence="1">Uncharacterized protein</fullName>
    </submittedName>
</protein>
<sequence>MFGAKKDPRVAEEKLGPVELAQAARERGDVLLQVQMTEWAEIAPIHREMKVSNGAEFGPILSEIEKIGWRLEHVSTTSMPTRSFGSLVTVYVFHNTEH</sequence>
<organism evidence="1 2">
    <name type="scientific">Saccharopolyspora mangrovi</name>
    <dbReference type="NCBI Taxonomy" id="3082379"/>
    <lineage>
        <taxon>Bacteria</taxon>
        <taxon>Bacillati</taxon>
        <taxon>Actinomycetota</taxon>
        <taxon>Actinomycetes</taxon>
        <taxon>Pseudonocardiales</taxon>
        <taxon>Pseudonocardiaceae</taxon>
        <taxon>Saccharopolyspora</taxon>
    </lineage>
</organism>
<reference evidence="1 2" key="1">
    <citation type="submission" date="2023-10" db="EMBL/GenBank/DDBJ databases">
        <title>Saccharopolyspora sp. nov., isolated from mangrove soil.</title>
        <authorList>
            <person name="Lu Y."/>
            <person name="Liu W."/>
        </authorList>
    </citation>
    <scope>NUCLEOTIDE SEQUENCE [LARGE SCALE GENOMIC DNA]</scope>
    <source>
        <strain evidence="1 2">S2-29</strain>
    </source>
</reference>
<proteinExistence type="predicted"/>
<keyword evidence="2" id="KW-1185">Reference proteome</keyword>
<comment type="caution">
    <text evidence="1">The sequence shown here is derived from an EMBL/GenBank/DDBJ whole genome shotgun (WGS) entry which is preliminary data.</text>
</comment>
<name>A0ABU6AIB4_9PSEU</name>
<dbReference type="EMBL" id="JAWLNX010000027">
    <property type="protein sequence ID" value="MEB3371303.1"/>
    <property type="molecule type" value="Genomic_DNA"/>
</dbReference>
<gene>
    <name evidence="1" type="ORF">R4I43_28235</name>
</gene>